<dbReference type="NCBIfam" id="NF002095">
    <property type="entry name" value="PRK00934.1"/>
    <property type="match status" value="1"/>
</dbReference>
<keyword evidence="2 10" id="KW-0808">Transferase</keyword>
<sequence length="283" mass="29806">MKIIGAEHSQVLAAKTAHILGAELLSAEFRSFPDGELYVRADAPAEDLVIIGSITNSDSLIQLLLLIDACEEADSLSLVIPYMGYARQDKKFRPGEPISARAVALALSQGIDRVYTINIHENTVLDHFEVPAENISIAERISDYIRSMKPGNPLILAPDEGAADFASDVASFGGFEHDHLQKIRLSGTEVNIAPKNMDANGRTVFIVDDIISTGGTLATAAGMLKEQGAAEVHAACVHGVFTNGGYARLAAAGIKSVAASDTIESGASSFSAAESISAALRGR</sequence>
<feature type="binding site" evidence="10">
    <location>
        <begin position="212"/>
        <end position="216"/>
    </location>
    <ligand>
        <name>D-ribose 5-phosphate</name>
        <dbReference type="ChEBI" id="CHEBI:78346"/>
    </ligand>
</feature>
<keyword evidence="14" id="KW-1185">Reference proteome</keyword>
<dbReference type="InterPro" id="IPR000836">
    <property type="entry name" value="PRTase_dom"/>
</dbReference>
<keyword evidence="6 10" id="KW-0418">Kinase</keyword>
<dbReference type="SUPFAM" id="SSF53271">
    <property type="entry name" value="PRTase-like"/>
    <property type="match status" value="1"/>
</dbReference>
<dbReference type="GO" id="GO:0016301">
    <property type="term" value="F:kinase activity"/>
    <property type="evidence" value="ECO:0007669"/>
    <property type="project" value="UniProtKB-KW"/>
</dbReference>
<reference evidence="13 14" key="1">
    <citation type="journal article" date="2010" name="Stand. Genomic Sci.">
        <title>Complete genome sequence of Methanoplanus petrolearius type strain (SEBR 4847).</title>
        <authorList>
            <person name="Brambilla E."/>
            <person name="Djao O.D."/>
            <person name="Daligault H."/>
            <person name="Lapidus A."/>
            <person name="Lucas S."/>
            <person name="Hammon N."/>
            <person name="Nolan M."/>
            <person name="Tice H."/>
            <person name="Cheng J.F."/>
            <person name="Han C."/>
            <person name="Tapia R."/>
            <person name="Goodwin L."/>
            <person name="Pitluck S."/>
            <person name="Liolios K."/>
            <person name="Ivanova N."/>
            <person name="Mavromatis K."/>
            <person name="Mikhailova N."/>
            <person name="Pati A."/>
            <person name="Chen A."/>
            <person name="Palaniappan K."/>
            <person name="Land M."/>
            <person name="Hauser L."/>
            <person name="Chang Y.J."/>
            <person name="Jeffries C.D."/>
            <person name="Rohde M."/>
            <person name="Spring S."/>
            <person name="Sikorski J."/>
            <person name="Goker M."/>
            <person name="Woyke T."/>
            <person name="Bristow J."/>
            <person name="Eisen J.A."/>
            <person name="Markowitz V."/>
            <person name="Hugenholtz P."/>
            <person name="Kyrpides N.C."/>
            <person name="Klenk H.P."/>
        </authorList>
    </citation>
    <scope>NUCLEOTIDE SEQUENCE [LARGE SCALE GENOMIC DNA]</scope>
    <source>
        <strain evidence="14">DSM 11571 / OCM 486 / SEBR 4847</strain>
    </source>
</reference>
<evidence type="ECO:0000256" key="2">
    <source>
        <dbReference type="ARBA" id="ARBA00022679"/>
    </source>
</evidence>
<feature type="domain" description="Phosphoribosyltransferase" evidence="11">
    <location>
        <begin position="131"/>
        <end position="238"/>
    </location>
</feature>
<dbReference type="HAMAP" id="MF_00583_A">
    <property type="entry name" value="RibP_PPkinase_A"/>
    <property type="match status" value="1"/>
</dbReference>
<dbReference type="Gene3D" id="3.40.50.2020">
    <property type="match status" value="2"/>
</dbReference>
<dbReference type="GO" id="GO:0000287">
    <property type="term" value="F:magnesium ion binding"/>
    <property type="evidence" value="ECO:0007669"/>
    <property type="project" value="UniProtKB-UniRule"/>
</dbReference>
<dbReference type="KEGG" id="mpi:Mpet_0208"/>
<dbReference type="AlphaFoldDB" id="E1REN9"/>
<dbReference type="GO" id="GO:0005524">
    <property type="term" value="F:ATP binding"/>
    <property type="evidence" value="ECO:0007669"/>
    <property type="project" value="UniProtKB-KW"/>
</dbReference>
<dbReference type="STRING" id="679926.Mpet_0208"/>
<keyword evidence="7 10" id="KW-0067">ATP-binding</keyword>
<dbReference type="InterPro" id="IPR029099">
    <property type="entry name" value="Pribosyltran_N"/>
</dbReference>
<feature type="domain" description="Ribose-phosphate pyrophosphokinase N-terminal" evidence="12">
    <location>
        <begin position="1"/>
        <end position="108"/>
    </location>
</feature>
<dbReference type="GO" id="GO:0002189">
    <property type="term" value="C:ribose phosphate diphosphokinase complex"/>
    <property type="evidence" value="ECO:0007669"/>
    <property type="project" value="TreeGrafter"/>
</dbReference>
<keyword evidence="3 10" id="KW-0479">Metal-binding</keyword>
<evidence type="ECO:0000256" key="1">
    <source>
        <dbReference type="ARBA" id="ARBA00022490"/>
    </source>
</evidence>
<evidence type="ECO:0000256" key="5">
    <source>
        <dbReference type="ARBA" id="ARBA00022741"/>
    </source>
</evidence>
<evidence type="ECO:0000256" key="4">
    <source>
        <dbReference type="ARBA" id="ARBA00022727"/>
    </source>
</evidence>
<dbReference type="GO" id="GO:0005737">
    <property type="term" value="C:cytoplasm"/>
    <property type="evidence" value="ECO:0007669"/>
    <property type="project" value="UniProtKB-SubCell"/>
</dbReference>
<evidence type="ECO:0000256" key="7">
    <source>
        <dbReference type="ARBA" id="ARBA00022840"/>
    </source>
</evidence>
<dbReference type="Pfam" id="PF00156">
    <property type="entry name" value="Pribosyltran"/>
    <property type="match status" value="1"/>
</dbReference>
<comment type="cofactor">
    <cofactor evidence="10">
        <name>Mg(2+)</name>
        <dbReference type="ChEBI" id="CHEBI:18420"/>
    </cofactor>
    <text evidence="10">Binds 2 Mg(2+) ions per subunit.</text>
</comment>
<evidence type="ECO:0000256" key="10">
    <source>
        <dbReference type="HAMAP-Rule" id="MF_00583"/>
    </source>
</evidence>
<evidence type="ECO:0000256" key="6">
    <source>
        <dbReference type="ARBA" id="ARBA00022777"/>
    </source>
</evidence>
<proteinExistence type="inferred from homology"/>
<feature type="binding site" evidence="10">
    <location>
        <begin position="87"/>
        <end position="88"/>
    </location>
    <ligand>
        <name>ATP</name>
        <dbReference type="ChEBI" id="CHEBI:30616"/>
    </ligand>
</feature>
<dbReference type="UniPathway" id="UPA00087">
    <property type="reaction ID" value="UER00172"/>
</dbReference>
<protein>
    <recommendedName>
        <fullName evidence="10">Ribose-phosphate pyrophosphokinase</fullName>
        <shortName evidence="10">RPPK</shortName>
        <ecNumber evidence="10">2.7.6.1</ecNumber>
    </recommendedName>
    <alternativeName>
        <fullName evidence="10">5-phospho-D-ribosyl alpha-1-diphosphate synthase</fullName>
    </alternativeName>
    <alternativeName>
        <fullName evidence="10">Phosphoribosyl diphosphate synthase</fullName>
    </alternativeName>
    <alternativeName>
        <fullName evidence="10">Phosphoribosyl pyrophosphate synthase</fullName>
        <shortName evidence="10">P-Rib-PP synthase</shortName>
        <shortName evidence="10">PRPP synthase</shortName>
        <shortName evidence="10">PRPPase</shortName>
    </alternativeName>
</protein>
<dbReference type="GO" id="GO:0004749">
    <property type="term" value="F:ribose phosphate diphosphokinase activity"/>
    <property type="evidence" value="ECO:0007669"/>
    <property type="project" value="UniProtKB-UniRule"/>
</dbReference>
<keyword evidence="5 10" id="KW-0547">Nucleotide-binding</keyword>
<evidence type="ECO:0000256" key="3">
    <source>
        <dbReference type="ARBA" id="ARBA00022723"/>
    </source>
</evidence>
<organism evidence="13 14">
    <name type="scientific">Methanolacinia petrolearia (strain DSM 11571 / OCM 486 / SEBR 4847)</name>
    <name type="common">Methanoplanus petrolearius</name>
    <dbReference type="NCBI Taxonomy" id="679926"/>
    <lineage>
        <taxon>Archaea</taxon>
        <taxon>Methanobacteriati</taxon>
        <taxon>Methanobacteriota</taxon>
        <taxon>Stenosarchaea group</taxon>
        <taxon>Methanomicrobia</taxon>
        <taxon>Methanomicrobiales</taxon>
        <taxon>Methanomicrobiaceae</taxon>
        <taxon>Methanolacinia</taxon>
    </lineage>
</organism>
<keyword evidence="1 10" id="KW-0963">Cytoplasm</keyword>
<comment type="similarity">
    <text evidence="10">Belongs to the ribose-phosphate pyrophosphokinase family. Class III (archaeal) subfamily.</text>
</comment>
<dbReference type="NCBIfam" id="TIGR01251">
    <property type="entry name" value="ribP_PPkin"/>
    <property type="match status" value="1"/>
</dbReference>
<dbReference type="EMBL" id="CP002117">
    <property type="protein sequence ID" value="ADN34986.1"/>
    <property type="molecule type" value="Genomic_DNA"/>
</dbReference>
<comment type="catalytic activity">
    <reaction evidence="9 10">
        <text>D-ribose 5-phosphate + ATP = 5-phospho-alpha-D-ribose 1-diphosphate + AMP + H(+)</text>
        <dbReference type="Rhea" id="RHEA:15609"/>
        <dbReference type="ChEBI" id="CHEBI:15378"/>
        <dbReference type="ChEBI" id="CHEBI:30616"/>
        <dbReference type="ChEBI" id="CHEBI:58017"/>
        <dbReference type="ChEBI" id="CHEBI:78346"/>
        <dbReference type="ChEBI" id="CHEBI:456215"/>
        <dbReference type="EC" id="2.7.6.1"/>
    </reaction>
</comment>
<evidence type="ECO:0000313" key="13">
    <source>
        <dbReference type="EMBL" id="ADN34986.1"/>
    </source>
</evidence>
<dbReference type="InterPro" id="IPR029057">
    <property type="entry name" value="PRTase-like"/>
</dbReference>
<feature type="active site" evidence="10">
    <location>
        <position position="182"/>
    </location>
</feature>
<keyword evidence="8 10" id="KW-0460">Magnesium</keyword>
<dbReference type="PANTHER" id="PTHR10210">
    <property type="entry name" value="RIBOSE-PHOSPHATE DIPHOSPHOKINASE FAMILY MEMBER"/>
    <property type="match status" value="1"/>
</dbReference>
<dbReference type="GO" id="GO:0006015">
    <property type="term" value="P:5-phosphoribose 1-diphosphate biosynthetic process"/>
    <property type="evidence" value="ECO:0007669"/>
    <property type="project" value="UniProtKB-UniRule"/>
</dbReference>
<comment type="pathway">
    <text evidence="10">Metabolic intermediate biosynthesis; 5-phospho-alpha-D-ribose 1-diphosphate biosynthesis; 5-phospho-alpha-D-ribose 1-diphosphate from D-ribose 5-phosphate (route I): step 1/1.</text>
</comment>
<keyword evidence="4 10" id="KW-0545">Nucleotide biosynthesis</keyword>
<dbReference type="HOGENOM" id="CLU_033546_2_2_2"/>
<feature type="binding site" evidence="10">
    <location>
        <position position="120"/>
    </location>
    <ligand>
        <name>Mg(2+)</name>
        <dbReference type="ChEBI" id="CHEBI:18420"/>
        <label>1</label>
    </ligand>
</feature>
<accession>E1REN9</accession>
<evidence type="ECO:0000256" key="8">
    <source>
        <dbReference type="ARBA" id="ARBA00022842"/>
    </source>
</evidence>
<dbReference type="eggNOG" id="arCOG00067">
    <property type="taxonomic scope" value="Archaea"/>
</dbReference>
<dbReference type="FunFam" id="3.40.50.2020:FF:000007">
    <property type="entry name" value="Ribose-phosphate pyrophosphokinase"/>
    <property type="match status" value="1"/>
</dbReference>
<evidence type="ECO:0000313" key="14">
    <source>
        <dbReference type="Proteomes" id="UP000006565"/>
    </source>
</evidence>
<dbReference type="InterPro" id="IPR037514">
    <property type="entry name" value="Rib-P_diPkinase_arc"/>
</dbReference>
<dbReference type="EC" id="2.7.6.1" evidence="10"/>
<evidence type="ECO:0000259" key="12">
    <source>
        <dbReference type="Pfam" id="PF13793"/>
    </source>
</evidence>
<dbReference type="SMART" id="SM01400">
    <property type="entry name" value="Pribosyltran_N"/>
    <property type="match status" value="1"/>
</dbReference>
<evidence type="ECO:0000259" key="11">
    <source>
        <dbReference type="Pfam" id="PF00156"/>
    </source>
</evidence>
<dbReference type="Proteomes" id="UP000006565">
    <property type="component" value="Chromosome"/>
</dbReference>
<evidence type="ECO:0000256" key="9">
    <source>
        <dbReference type="ARBA" id="ARBA00049535"/>
    </source>
</evidence>
<comment type="function">
    <text evidence="10">Involved in the biosynthesis of the central metabolite phospho-alpha-D-ribosyl-1-pyrophosphate (PRPP) via the transfer of pyrophosphoryl group from ATP to 1-hydroxyl of ribose-5-phosphate (Rib-5-P).</text>
</comment>
<dbReference type="OrthoDB" id="371997at2157"/>
<dbReference type="GeneID" id="9742651"/>
<dbReference type="CDD" id="cd06223">
    <property type="entry name" value="PRTases_typeI"/>
    <property type="match status" value="1"/>
</dbReference>
<gene>
    <name evidence="10" type="primary">prs</name>
    <name evidence="13" type="ordered locus">Mpet_0208</name>
</gene>
<name>E1REN9_METP4</name>
<dbReference type="PANTHER" id="PTHR10210:SF32">
    <property type="entry name" value="RIBOSE-PHOSPHATE PYROPHOSPHOKINASE 2"/>
    <property type="match status" value="1"/>
</dbReference>
<feature type="binding site" evidence="10">
    <location>
        <position position="208"/>
    </location>
    <ligand>
        <name>D-ribose 5-phosphate</name>
        <dbReference type="ChEBI" id="CHEBI:78346"/>
    </ligand>
</feature>
<feature type="binding site" evidence="10">
    <location>
        <position position="184"/>
    </location>
    <ligand>
        <name>D-ribose 5-phosphate</name>
        <dbReference type="ChEBI" id="CHEBI:78346"/>
    </ligand>
</feature>
<dbReference type="Pfam" id="PF13793">
    <property type="entry name" value="Pribosyltran_N"/>
    <property type="match status" value="1"/>
</dbReference>
<dbReference type="InterPro" id="IPR005946">
    <property type="entry name" value="Rib-P_diPkinase"/>
</dbReference>
<feature type="binding site" evidence="10">
    <location>
        <position position="159"/>
    </location>
    <ligand>
        <name>Mg(2+)</name>
        <dbReference type="ChEBI" id="CHEBI:18420"/>
        <label>2</label>
    </ligand>
</feature>
<feature type="binding site" evidence="10">
    <location>
        <begin position="34"/>
        <end position="36"/>
    </location>
    <ligand>
        <name>ATP</name>
        <dbReference type="ChEBI" id="CHEBI:30616"/>
    </ligand>
</feature>
<comment type="subcellular location">
    <subcellularLocation>
        <location evidence="10">Cytoplasm</location>
    </subcellularLocation>
</comment>
<dbReference type="RefSeq" id="WP_013328165.1">
    <property type="nucleotide sequence ID" value="NC_014507.1"/>
</dbReference>
<dbReference type="GO" id="GO:0006164">
    <property type="term" value="P:purine nucleotide biosynthetic process"/>
    <property type="evidence" value="ECO:0007669"/>
    <property type="project" value="TreeGrafter"/>
</dbReference>